<dbReference type="RefSeq" id="WP_092506598.1">
    <property type="nucleotide sequence ID" value="NZ_LT629695.1"/>
</dbReference>
<dbReference type="InterPro" id="IPR016181">
    <property type="entry name" value="Acyl_CoA_acyltransferase"/>
</dbReference>
<feature type="domain" description="N-acetyltransferase" evidence="1">
    <location>
        <begin position="1"/>
        <end position="193"/>
    </location>
</feature>
<dbReference type="AlphaFoldDB" id="A0A1G8H3R5"/>
<dbReference type="PANTHER" id="PTHR42791:SF1">
    <property type="entry name" value="N-ACETYLTRANSFERASE DOMAIN-CONTAINING PROTEIN"/>
    <property type="match status" value="1"/>
</dbReference>
<dbReference type="EMBL" id="LT629695">
    <property type="protein sequence ID" value="SDI01276.1"/>
    <property type="molecule type" value="Genomic_DNA"/>
</dbReference>
<proteinExistence type="predicted"/>
<dbReference type="SUPFAM" id="SSF55729">
    <property type="entry name" value="Acyl-CoA N-acyltransferases (Nat)"/>
    <property type="match status" value="1"/>
</dbReference>
<dbReference type="InterPro" id="IPR000182">
    <property type="entry name" value="GNAT_dom"/>
</dbReference>
<reference evidence="3" key="1">
    <citation type="submission" date="2016-10" db="EMBL/GenBank/DDBJ databases">
        <authorList>
            <person name="Varghese N."/>
            <person name="Submissions S."/>
        </authorList>
    </citation>
    <scope>NUCLEOTIDE SEQUENCE [LARGE SCALE GENOMIC DNA]</scope>
    <source>
        <strain evidence="3">DSM 22002</strain>
    </source>
</reference>
<protein>
    <submittedName>
        <fullName evidence="2">Acetyltransferase (GNAT) domain-containing protein</fullName>
    </submittedName>
</protein>
<dbReference type="PANTHER" id="PTHR42791">
    <property type="entry name" value="GNAT FAMILY ACETYLTRANSFERASE"/>
    <property type="match status" value="1"/>
</dbReference>
<keyword evidence="2" id="KW-0808">Transferase</keyword>
<name>A0A1G8H3R5_9MICO</name>
<dbReference type="Gene3D" id="3.40.630.30">
    <property type="match status" value="1"/>
</dbReference>
<keyword evidence="3" id="KW-1185">Reference proteome</keyword>
<evidence type="ECO:0000259" key="1">
    <source>
        <dbReference type="PROSITE" id="PS51186"/>
    </source>
</evidence>
<dbReference type="GO" id="GO:0016747">
    <property type="term" value="F:acyltransferase activity, transferring groups other than amino-acyl groups"/>
    <property type="evidence" value="ECO:0007669"/>
    <property type="project" value="InterPro"/>
</dbReference>
<dbReference type="Proteomes" id="UP000198822">
    <property type="component" value="Chromosome I"/>
</dbReference>
<accession>A0A1G8H3R5</accession>
<evidence type="ECO:0000313" key="2">
    <source>
        <dbReference type="EMBL" id="SDI01276.1"/>
    </source>
</evidence>
<dbReference type="PROSITE" id="PS51186">
    <property type="entry name" value="GNAT"/>
    <property type="match status" value="1"/>
</dbReference>
<dbReference type="OrthoDB" id="7057833at2"/>
<dbReference type="Pfam" id="PF13508">
    <property type="entry name" value="Acetyltransf_7"/>
    <property type="match status" value="1"/>
</dbReference>
<sequence length="201" mass="22021">MHIRPATLDEARQCAGIVAAALLHDPVGVRAVRSRHDRLRRMTSLYEAELRLGGFMHGHVDVAVVDDEIVGVAAWVEPDPCHDMRATLRQAPLYVHAVGIAHAVSAARVLRTRQRARPTQPHWLLADVAVAEPARGLGIGAALIDHGLARFDGPAYLEATTAASQRLYERHGFTLRSRIGIAPGGFPVGMWREPRVEHALR</sequence>
<organism evidence="2 3">
    <name type="scientific">Agrococcus jejuensis</name>
    <dbReference type="NCBI Taxonomy" id="399736"/>
    <lineage>
        <taxon>Bacteria</taxon>
        <taxon>Bacillati</taxon>
        <taxon>Actinomycetota</taxon>
        <taxon>Actinomycetes</taxon>
        <taxon>Micrococcales</taxon>
        <taxon>Microbacteriaceae</taxon>
        <taxon>Agrococcus</taxon>
    </lineage>
</organism>
<dbReference type="InterPro" id="IPR052523">
    <property type="entry name" value="Trichothecene_AcTrans"/>
</dbReference>
<evidence type="ECO:0000313" key="3">
    <source>
        <dbReference type="Proteomes" id="UP000198822"/>
    </source>
</evidence>
<dbReference type="STRING" id="399736.SAMN04489720_3201"/>
<gene>
    <name evidence="2" type="ORF">SAMN04489720_3201</name>
</gene>